<reference evidence="1" key="1">
    <citation type="submission" date="2014-07" db="EMBL/GenBank/DDBJ databases">
        <authorList>
            <person name="Martin A.A"/>
            <person name="De Silva N."/>
        </authorList>
    </citation>
    <scope>NUCLEOTIDE SEQUENCE</scope>
</reference>
<proteinExistence type="predicted"/>
<keyword evidence="1" id="KW-1185">Reference proteome</keyword>
<name>A0A0K0FI10_STRVS</name>
<organism evidence="1 2">
    <name type="scientific">Strongyloides venezuelensis</name>
    <name type="common">Threadworm</name>
    <dbReference type="NCBI Taxonomy" id="75913"/>
    <lineage>
        <taxon>Eukaryota</taxon>
        <taxon>Metazoa</taxon>
        <taxon>Ecdysozoa</taxon>
        <taxon>Nematoda</taxon>
        <taxon>Chromadorea</taxon>
        <taxon>Rhabditida</taxon>
        <taxon>Tylenchina</taxon>
        <taxon>Panagrolaimomorpha</taxon>
        <taxon>Strongyloidoidea</taxon>
        <taxon>Strongyloididae</taxon>
        <taxon>Strongyloides</taxon>
    </lineage>
</organism>
<protein>
    <submittedName>
        <fullName evidence="2">Uncharacterized protein</fullName>
    </submittedName>
</protein>
<dbReference type="Proteomes" id="UP000035680">
    <property type="component" value="Unassembled WGS sequence"/>
</dbReference>
<evidence type="ECO:0000313" key="1">
    <source>
        <dbReference type="Proteomes" id="UP000035680"/>
    </source>
</evidence>
<dbReference type="AlphaFoldDB" id="A0A0K0FI10"/>
<dbReference type="WBParaSite" id="SVE_0852800.1">
    <property type="protein sequence ID" value="SVE_0852800.1"/>
    <property type="gene ID" value="SVE_0852800"/>
</dbReference>
<accession>A0A0K0FI10</accession>
<reference evidence="2" key="2">
    <citation type="submission" date="2015-08" db="UniProtKB">
        <authorList>
            <consortium name="WormBaseParasite"/>
        </authorList>
    </citation>
    <scope>IDENTIFICATION</scope>
</reference>
<evidence type="ECO:0000313" key="2">
    <source>
        <dbReference type="WBParaSite" id="SVE_0852800.1"/>
    </source>
</evidence>
<sequence>MVRIREQLNDQEKKEPTRLSTLTPGCKVYIKRSVTRTLLSQKHVKDCQLGPTIQTSCESGKRGPKLIIAATGTEDDSYSPLILCEVNVYFLFIY</sequence>